<dbReference type="InterPro" id="IPR032675">
    <property type="entry name" value="LRR_dom_sf"/>
</dbReference>
<dbReference type="AlphaFoldDB" id="A0A9P7FZ95"/>
<reference evidence="1" key="1">
    <citation type="submission" date="2020-07" db="EMBL/GenBank/DDBJ databases">
        <authorList>
            <person name="Nieuwenhuis M."/>
            <person name="Van De Peppel L.J.J."/>
        </authorList>
    </citation>
    <scope>NUCLEOTIDE SEQUENCE</scope>
    <source>
        <strain evidence="1">AP01</strain>
        <tissue evidence="1">Mycelium</tissue>
    </source>
</reference>
<dbReference type="Proteomes" id="UP000775547">
    <property type="component" value="Unassembled WGS sequence"/>
</dbReference>
<accession>A0A9P7FZ95</accession>
<reference evidence="1" key="2">
    <citation type="submission" date="2021-10" db="EMBL/GenBank/DDBJ databases">
        <title>Phylogenomics reveals ancestral predisposition of the termite-cultivated fungus Termitomyces towards a domesticated lifestyle.</title>
        <authorList>
            <person name="Auxier B."/>
            <person name="Grum-Grzhimaylo A."/>
            <person name="Cardenas M.E."/>
            <person name="Lodge J.D."/>
            <person name="Laessoe T."/>
            <person name="Pedersen O."/>
            <person name="Smith M.E."/>
            <person name="Kuyper T.W."/>
            <person name="Franco-Molano E.A."/>
            <person name="Baroni T.J."/>
            <person name="Aanen D.K."/>
        </authorList>
    </citation>
    <scope>NUCLEOTIDE SEQUENCE</scope>
    <source>
        <strain evidence="1">AP01</strain>
        <tissue evidence="1">Mycelium</tissue>
    </source>
</reference>
<organism evidence="1 2">
    <name type="scientific">Asterophora parasitica</name>
    <dbReference type="NCBI Taxonomy" id="117018"/>
    <lineage>
        <taxon>Eukaryota</taxon>
        <taxon>Fungi</taxon>
        <taxon>Dikarya</taxon>
        <taxon>Basidiomycota</taxon>
        <taxon>Agaricomycotina</taxon>
        <taxon>Agaricomycetes</taxon>
        <taxon>Agaricomycetidae</taxon>
        <taxon>Agaricales</taxon>
        <taxon>Tricholomatineae</taxon>
        <taxon>Lyophyllaceae</taxon>
        <taxon>Asterophora</taxon>
    </lineage>
</organism>
<evidence type="ECO:0000313" key="2">
    <source>
        <dbReference type="Proteomes" id="UP000775547"/>
    </source>
</evidence>
<dbReference type="OrthoDB" id="3068475at2759"/>
<feature type="non-terminal residue" evidence="1">
    <location>
        <position position="1"/>
    </location>
</feature>
<evidence type="ECO:0000313" key="1">
    <source>
        <dbReference type="EMBL" id="KAG5639889.1"/>
    </source>
</evidence>
<sequence length="220" mass="24382">APLASTPVSDESVSFSVIPDEWKLETTLAPVDPISLRMLLSILKECNQLQSLSVNLHASGEELDIPIIQADSLKMLSITTSAEPDPIFMALRLPNLARLSVEWDRSTGHNFPLRKPALDLAQLLKTSSSLISLSLVNVFPPEDDLRTILEKQDMLCQEPTQGNSSDRQVRRVTVQWRLPTLSKGSIGPESRTLQITLISADEVHEWEVTLNSHNNSSQPL</sequence>
<proteinExistence type="predicted"/>
<dbReference type="EMBL" id="JABCKV010001760">
    <property type="protein sequence ID" value="KAG5639889.1"/>
    <property type="molecule type" value="Genomic_DNA"/>
</dbReference>
<dbReference type="Gene3D" id="3.80.10.10">
    <property type="entry name" value="Ribonuclease Inhibitor"/>
    <property type="match status" value="1"/>
</dbReference>
<protein>
    <submittedName>
        <fullName evidence="1">Uncharacterized protein</fullName>
    </submittedName>
</protein>
<keyword evidence="2" id="KW-1185">Reference proteome</keyword>
<gene>
    <name evidence="1" type="ORF">DXG03_002573</name>
</gene>
<name>A0A9P7FZ95_9AGAR</name>
<comment type="caution">
    <text evidence="1">The sequence shown here is derived from an EMBL/GenBank/DDBJ whole genome shotgun (WGS) entry which is preliminary data.</text>
</comment>